<dbReference type="GO" id="GO:0003924">
    <property type="term" value="F:GTPase activity"/>
    <property type="evidence" value="ECO:0007669"/>
    <property type="project" value="UniProtKB-UniRule"/>
</dbReference>
<keyword evidence="10" id="KW-0472">Membrane</keyword>
<evidence type="ECO:0000256" key="7">
    <source>
        <dbReference type="ARBA" id="ARBA00022795"/>
    </source>
</evidence>
<keyword evidence="4" id="KW-0813">Transport</keyword>
<dbReference type="InterPro" id="IPR027417">
    <property type="entry name" value="P-loop_NTPase"/>
</dbReference>
<dbReference type="KEGG" id="saga:M5M_02425"/>
<dbReference type="Gene3D" id="1.20.120.1380">
    <property type="entry name" value="Flagellar FlhF biosynthesis protein, N domain"/>
    <property type="match status" value="1"/>
</dbReference>
<dbReference type="EMBL" id="CP003746">
    <property type="protein sequence ID" value="AFU97704.1"/>
    <property type="molecule type" value="Genomic_DNA"/>
</dbReference>
<dbReference type="GO" id="GO:0015031">
    <property type="term" value="P:protein transport"/>
    <property type="evidence" value="ECO:0007669"/>
    <property type="project" value="UniProtKB-KW"/>
</dbReference>
<evidence type="ECO:0000259" key="16">
    <source>
        <dbReference type="SMART" id="SM00962"/>
    </source>
</evidence>
<evidence type="ECO:0000313" key="17">
    <source>
        <dbReference type="EMBL" id="AFU97704.1"/>
    </source>
</evidence>
<dbReference type="GO" id="GO:0044781">
    <property type="term" value="P:bacterial-type flagellum organization"/>
    <property type="evidence" value="ECO:0007669"/>
    <property type="project" value="UniProtKB-UniRule"/>
</dbReference>
<keyword evidence="17" id="KW-0969">Cilium</keyword>
<evidence type="ECO:0000256" key="6">
    <source>
        <dbReference type="ARBA" id="ARBA00022741"/>
    </source>
</evidence>
<comment type="subcellular location">
    <subcellularLocation>
        <location evidence="1">Cell membrane</location>
        <topology evidence="1">Peripheral membrane protein</topology>
        <orientation evidence="1">Cytoplasmic side</orientation>
    </subcellularLocation>
</comment>
<feature type="domain" description="AAA+ ATPase" evidence="15">
    <location>
        <begin position="271"/>
        <end position="408"/>
    </location>
</feature>
<evidence type="ECO:0000313" key="18">
    <source>
        <dbReference type="Proteomes" id="UP000000466"/>
    </source>
</evidence>
<sequence>MATKRIVAANMRRALEIAREQLGESAIILSTKRHPDGVELLATQETGGQVPEDQRAFATQPQQPEEAAAPLASDNAWQFQDTLDKLIRETPSEDQPAGLQRAAEIERARRKLEAKATAPKLNVFGQPVSERFSADQTTQSLGQPGDLWASQLSHPGREPEQAAASVTPVAVDEPYVRKRYDADAATEQMDQLKNELAQMRQLLAERLSADTATPATQSLKTKLGHLGLPAFLCERLVAGVNTESGSEQMWAEALALLAQRLPVNAKDWVAQGGVYAFVGPTGVGKTTTLAKMAVRYAMVHGVESIGLISIDQYRLAAHEQLNALGQILGIPVSVPSAGQTLAQLVKSLSGKSLILIDTAGLRPGDERLTRQQAALAAVKGMNTLLVMAANSQIQAQKACFHAYLPKEGRQGLVLTKLDEAISLGETLGLVMNKRTPVLYTTAGQEIPQDLDVAKGHKLVACAVQKLAEATATHKAQGQQLRAEHL</sequence>
<evidence type="ECO:0000256" key="8">
    <source>
        <dbReference type="ARBA" id="ARBA00022927"/>
    </source>
</evidence>
<organism evidence="17 18">
    <name type="scientific">Simiduia agarivorans (strain DSM 21679 / JCM 13881 / BCRC 17597 / SA1)</name>
    <dbReference type="NCBI Taxonomy" id="1117647"/>
    <lineage>
        <taxon>Bacteria</taxon>
        <taxon>Pseudomonadati</taxon>
        <taxon>Pseudomonadota</taxon>
        <taxon>Gammaproteobacteria</taxon>
        <taxon>Cellvibrionales</taxon>
        <taxon>Cellvibrionaceae</taxon>
        <taxon>Simiduia</taxon>
    </lineage>
</organism>
<evidence type="ECO:0000256" key="14">
    <source>
        <dbReference type="SAM" id="Coils"/>
    </source>
</evidence>
<proteinExistence type="inferred from homology"/>
<evidence type="ECO:0000256" key="10">
    <source>
        <dbReference type="ARBA" id="ARBA00023136"/>
    </source>
</evidence>
<reference evidence="17 18" key="1">
    <citation type="journal article" date="2013" name="Genome Announc.">
        <title>Complete genome sequence of Simiduia agarivorans SA1(T), a marine bacterium able to degrade a variety of polysaccharides.</title>
        <authorList>
            <person name="Lin S.Y."/>
            <person name="Shieh W.Y."/>
            <person name="Chen J.S."/>
            <person name="Tang S.L."/>
        </authorList>
    </citation>
    <scope>NUCLEOTIDE SEQUENCE [LARGE SCALE GENOMIC DNA]</scope>
    <source>
        <strain evidence="18">DSM 21679 / JCM 13881 / BCRC 17597 / SA1</strain>
    </source>
</reference>
<dbReference type="eggNOG" id="COG1419">
    <property type="taxonomic scope" value="Bacteria"/>
</dbReference>
<keyword evidence="6" id="KW-0547">Nucleotide-binding</keyword>
<dbReference type="OrthoDB" id="9778554at2"/>
<evidence type="ECO:0000256" key="12">
    <source>
        <dbReference type="ARBA" id="ARBA00025337"/>
    </source>
</evidence>
<dbReference type="GO" id="GO:0005525">
    <property type="term" value="F:GTP binding"/>
    <property type="evidence" value="ECO:0007669"/>
    <property type="project" value="UniProtKB-UniRule"/>
</dbReference>
<dbReference type="PANTHER" id="PTHR43134:SF3">
    <property type="entry name" value="FLAGELLAR BIOSYNTHESIS PROTEIN FLHF"/>
    <property type="match status" value="1"/>
</dbReference>
<dbReference type="GO" id="GO:0005047">
    <property type="term" value="F:signal recognition particle binding"/>
    <property type="evidence" value="ECO:0007669"/>
    <property type="project" value="TreeGrafter"/>
</dbReference>
<dbReference type="InterPro" id="IPR020006">
    <property type="entry name" value="FlhF"/>
</dbReference>
<evidence type="ECO:0000256" key="4">
    <source>
        <dbReference type="ARBA" id="ARBA00022448"/>
    </source>
</evidence>
<dbReference type="STRING" id="1117647.M5M_02425"/>
<dbReference type="HOGENOM" id="CLU_009301_11_5_6"/>
<feature type="coiled-coil region" evidence="14">
    <location>
        <begin position="175"/>
        <end position="209"/>
    </location>
</feature>
<evidence type="ECO:0000256" key="11">
    <source>
        <dbReference type="ARBA" id="ARBA00023225"/>
    </source>
</evidence>
<gene>
    <name evidence="17" type="ordered locus">M5M_02425</name>
</gene>
<dbReference type="GO" id="GO:0005886">
    <property type="term" value="C:plasma membrane"/>
    <property type="evidence" value="ECO:0007669"/>
    <property type="project" value="UniProtKB-SubCell"/>
</dbReference>
<evidence type="ECO:0000256" key="1">
    <source>
        <dbReference type="ARBA" id="ARBA00004413"/>
    </source>
</evidence>
<dbReference type="InterPro" id="IPR003593">
    <property type="entry name" value="AAA+_ATPase"/>
</dbReference>
<keyword evidence="18" id="KW-1185">Reference proteome</keyword>
<evidence type="ECO:0000259" key="15">
    <source>
        <dbReference type="SMART" id="SM00382"/>
    </source>
</evidence>
<accession>K4KF82</accession>
<dbReference type="NCBIfam" id="TIGR03499">
    <property type="entry name" value="FlhF"/>
    <property type="match status" value="1"/>
</dbReference>
<keyword evidence="14" id="KW-0175">Coiled coil</keyword>
<dbReference type="SMART" id="SM00962">
    <property type="entry name" value="SRP54"/>
    <property type="match status" value="1"/>
</dbReference>
<keyword evidence="9" id="KW-0342">GTP-binding</keyword>
<dbReference type="GO" id="GO:0006614">
    <property type="term" value="P:SRP-dependent cotranslational protein targeting to membrane"/>
    <property type="evidence" value="ECO:0007669"/>
    <property type="project" value="UniProtKB-UniRule"/>
</dbReference>
<dbReference type="PANTHER" id="PTHR43134">
    <property type="entry name" value="SIGNAL RECOGNITION PARTICLE RECEPTOR SUBUNIT ALPHA"/>
    <property type="match status" value="1"/>
</dbReference>
<dbReference type="RefSeq" id="WP_015045877.1">
    <property type="nucleotide sequence ID" value="NC_018868.3"/>
</dbReference>
<keyword evidence="17" id="KW-0282">Flagellum</keyword>
<dbReference type="Pfam" id="PF00448">
    <property type="entry name" value="SRP54"/>
    <property type="match status" value="1"/>
</dbReference>
<protein>
    <recommendedName>
        <fullName evidence="3 13">Flagellar biosynthesis protein FlhF</fullName>
    </recommendedName>
</protein>
<keyword evidence="5" id="KW-1003">Cell membrane</keyword>
<feature type="domain" description="SRP54-type proteins GTP-binding" evidence="16">
    <location>
        <begin position="272"/>
        <end position="464"/>
    </location>
</feature>
<dbReference type="InterPro" id="IPR047040">
    <property type="entry name" value="FlhF__GTPase_dom"/>
</dbReference>
<keyword evidence="8" id="KW-0653">Protein transport</keyword>
<keyword evidence="11" id="KW-1006">Bacterial flagellum protein export</keyword>
<dbReference type="Gene3D" id="3.40.50.300">
    <property type="entry name" value="P-loop containing nucleotide triphosphate hydrolases"/>
    <property type="match status" value="1"/>
</dbReference>
<keyword evidence="7" id="KW-1005">Bacterial flagellum biogenesis</keyword>
<dbReference type="SUPFAM" id="SSF52540">
    <property type="entry name" value="P-loop containing nucleoside triphosphate hydrolases"/>
    <property type="match status" value="1"/>
</dbReference>
<evidence type="ECO:0000256" key="2">
    <source>
        <dbReference type="ARBA" id="ARBA00008531"/>
    </source>
</evidence>
<evidence type="ECO:0000256" key="9">
    <source>
        <dbReference type="ARBA" id="ARBA00023134"/>
    </source>
</evidence>
<evidence type="ECO:0000256" key="3">
    <source>
        <dbReference type="ARBA" id="ARBA00014919"/>
    </source>
</evidence>
<comment type="similarity">
    <text evidence="2">Belongs to the GTP-binding SRP family.</text>
</comment>
<dbReference type="FunFam" id="3.40.50.300:FF:000695">
    <property type="entry name" value="Flagellar biosynthesis regulator FlhF"/>
    <property type="match status" value="1"/>
</dbReference>
<evidence type="ECO:0000256" key="5">
    <source>
        <dbReference type="ARBA" id="ARBA00022475"/>
    </source>
</evidence>
<name>K4KF82_SIMAS</name>
<keyword evidence="17" id="KW-0966">Cell projection</keyword>
<dbReference type="AlphaFoldDB" id="K4KF82"/>
<comment type="function">
    <text evidence="12">Necessary for flagellar biosynthesis. May be involved in translocation of the flagellum.</text>
</comment>
<dbReference type="SMART" id="SM00382">
    <property type="entry name" value="AAA"/>
    <property type="match status" value="1"/>
</dbReference>
<dbReference type="CDD" id="cd17873">
    <property type="entry name" value="FlhF"/>
    <property type="match status" value="1"/>
</dbReference>
<dbReference type="InterPro" id="IPR000897">
    <property type="entry name" value="SRP54_GTPase_dom"/>
</dbReference>
<evidence type="ECO:0000256" key="13">
    <source>
        <dbReference type="NCBIfam" id="TIGR03499"/>
    </source>
</evidence>
<dbReference type="Proteomes" id="UP000000466">
    <property type="component" value="Chromosome"/>
</dbReference>